<dbReference type="Gene3D" id="3.40.228.10">
    <property type="entry name" value="Dimethylsulfoxide Reductase, domain 2"/>
    <property type="match status" value="1"/>
</dbReference>
<feature type="domain" description="Molybdopterin dinucleotide-binding" evidence="6">
    <location>
        <begin position="402"/>
        <end position="507"/>
    </location>
</feature>
<dbReference type="SUPFAM" id="SSF50692">
    <property type="entry name" value="ADC-like"/>
    <property type="match status" value="1"/>
</dbReference>
<feature type="domain" description="Molybdopterin oxidoreductase" evidence="5">
    <location>
        <begin position="2"/>
        <end position="318"/>
    </location>
</feature>
<evidence type="ECO:0000256" key="4">
    <source>
        <dbReference type="ARBA" id="ARBA00023014"/>
    </source>
</evidence>
<dbReference type="KEGG" id="mana:MAMMFC1_00409"/>
<dbReference type="Gene3D" id="3.40.50.740">
    <property type="match status" value="1"/>
</dbReference>
<dbReference type="AlphaFoldDB" id="A0A348AFC7"/>
<dbReference type="InterPro" id="IPR006657">
    <property type="entry name" value="MoPterin_dinucl-bd_dom"/>
</dbReference>
<evidence type="ECO:0000313" key="8">
    <source>
        <dbReference type="Proteomes" id="UP000276437"/>
    </source>
</evidence>
<dbReference type="Pfam" id="PF00384">
    <property type="entry name" value="Molybdopterin"/>
    <property type="match status" value="1"/>
</dbReference>
<dbReference type="GO" id="GO:0046872">
    <property type="term" value="F:metal ion binding"/>
    <property type="evidence" value="ECO:0007669"/>
    <property type="project" value="UniProtKB-KW"/>
</dbReference>
<protein>
    <submittedName>
        <fullName evidence="7">Formate dehydrogenase H</fullName>
        <ecNumber evidence="7">1.17.99.7</ecNumber>
    </submittedName>
</protein>
<dbReference type="InterPro" id="IPR006656">
    <property type="entry name" value="Mopterin_OxRdtase"/>
</dbReference>
<dbReference type="InterPro" id="IPR009010">
    <property type="entry name" value="Asp_de-COase-like_dom_sf"/>
</dbReference>
<dbReference type="EMBL" id="AP018449">
    <property type="protein sequence ID" value="BBB89775.1"/>
    <property type="molecule type" value="Genomic_DNA"/>
</dbReference>
<reference evidence="7 8" key="1">
    <citation type="journal article" date="2018" name="Int. J. Syst. Evol. Microbiol.">
        <title>Methylomusa anaerophila gen. nov., sp. nov., an anaerobic methanol-utilizing bacterium isolated from a microbial fuel cell.</title>
        <authorList>
            <person name="Amano N."/>
            <person name="Yamamuro A."/>
            <person name="Miyahara M."/>
            <person name="Kouzuma A."/>
            <person name="Abe T."/>
            <person name="Watanabe K."/>
        </authorList>
    </citation>
    <scope>NUCLEOTIDE SEQUENCE [LARGE SCALE GENOMIC DNA]</scope>
    <source>
        <strain evidence="7 8">MMFC1</strain>
    </source>
</reference>
<name>A0A348AFC7_9FIRM</name>
<dbReference type="GO" id="GO:0016020">
    <property type="term" value="C:membrane"/>
    <property type="evidence" value="ECO:0007669"/>
    <property type="project" value="TreeGrafter"/>
</dbReference>
<dbReference type="GO" id="GO:0003954">
    <property type="term" value="F:NADH dehydrogenase activity"/>
    <property type="evidence" value="ECO:0007669"/>
    <property type="project" value="TreeGrafter"/>
</dbReference>
<dbReference type="PANTHER" id="PTHR43105">
    <property type="entry name" value="RESPIRATORY NITRATE REDUCTASE"/>
    <property type="match status" value="1"/>
</dbReference>
<keyword evidence="1" id="KW-0479">Metal-binding</keyword>
<accession>A0A348AFC7</accession>
<dbReference type="GO" id="GO:0043546">
    <property type="term" value="F:molybdopterin cofactor binding"/>
    <property type="evidence" value="ECO:0007669"/>
    <property type="project" value="InterPro"/>
</dbReference>
<proteinExistence type="predicted"/>
<evidence type="ECO:0000259" key="6">
    <source>
        <dbReference type="Pfam" id="PF01568"/>
    </source>
</evidence>
<keyword evidence="3" id="KW-0408">Iron</keyword>
<organism evidence="7 8">
    <name type="scientific">Methylomusa anaerophila</name>
    <dbReference type="NCBI Taxonomy" id="1930071"/>
    <lineage>
        <taxon>Bacteria</taxon>
        <taxon>Bacillati</taxon>
        <taxon>Bacillota</taxon>
        <taxon>Negativicutes</taxon>
        <taxon>Selenomonadales</taxon>
        <taxon>Sporomusaceae</taxon>
        <taxon>Methylomusa</taxon>
    </lineage>
</organism>
<sequence>MLFVIGANPTEAHPVIGAKMRQALRHGAKLIVADPRETELAGKADVWLRLKPGTDIALVNGLMHIILKSGWQDQRFIDSCTTGFDKVAEVVEKYTPEYVEGITGVPQHLLREAARLYATAECAQAFYTLGITEHVCGTDNVMSLANLVMMTGNIGKPNAGLNPMRGQNNVQGACDMGALPNVFSGYQKVTDAAAREKFEKAWGVKLPDKAGLMIPDMFDAAISGDLKALYVMGEDPVKTDSDAHHVRKGLKHLDFLVVQNLFLTETAKLADVVLPGASFAEKDGTFTNTERRVQRVRKAIDPIGNSRADWRIIRDLSNKMGYPMSYNHPSEIMDEMASLSPIYGGVSYDRIDEKGLQWPVPHKDHPGTPYLHDKGKFSCGKGAFQAIEHQSPGESPDAEYPLLLTTGRILYHYNVTTPGYSKNLTEFRSEELAMINPEDAERLNIKDRNMIAVSSRRGKVQAKAWVTDRVPAGVVWMSFHFASTPTNEITSGSIDRITKTYEYKVCAVKVEKAG</sequence>
<dbReference type="GO" id="GO:0051536">
    <property type="term" value="F:iron-sulfur cluster binding"/>
    <property type="evidence" value="ECO:0007669"/>
    <property type="project" value="UniProtKB-KW"/>
</dbReference>
<dbReference type="Gene3D" id="2.40.40.20">
    <property type="match status" value="1"/>
</dbReference>
<keyword evidence="8" id="KW-1185">Reference proteome</keyword>
<evidence type="ECO:0000259" key="5">
    <source>
        <dbReference type="Pfam" id="PF00384"/>
    </source>
</evidence>
<dbReference type="Pfam" id="PF01568">
    <property type="entry name" value="Molydop_binding"/>
    <property type="match status" value="1"/>
</dbReference>
<keyword evidence="4" id="KW-0411">Iron-sulfur</keyword>
<dbReference type="PANTHER" id="PTHR43105:SF14">
    <property type="entry name" value="FORMATE DEHYDROGENASE H"/>
    <property type="match status" value="1"/>
</dbReference>
<gene>
    <name evidence="7" type="primary">fdhF</name>
    <name evidence="7" type="ORF">MAMMFC1_00409</name>
</gene>
<dbReference type="Proteomes" id="UP000276437">
    <property type="component" value="Chromosome"/>
</dbReference>
<dbReference type="EC" id="1.17.99.7" evidence="7"/>
<evidence type="ECO:0000313" key="7">
    <source>
        <dbReference type="EMBL" id="BBB89775.1"/>
    </source>
</evidence>
<dbReference type="InterPro" id="IPR006655">
    <property type="entry name" value="Mopterin_OxRdtase_prok_CS"/>
</dbReference>
<keyword evidence="2 7" id="KW-0560">Oxidoreductase</keyword>
<evidence type="ECO:0000256" key="1">
    <source>
        <dbReference type="ARBA" id="ARBA00022723"/>
    </source>
</evidence>
<dbReference type="SUPFAM" id="SSF53706">
    <property type="entry name" value="Formate dehydrogenase/DMSO reductase, domains 1-3"/>
    <property type="match status" value="1"/>
</dbReference>
<dbReference type="PROSITE" id="PS00490">
    <property type="entry name" value="MOLYBDOPTERIN_PROK_2"/>
    <property type="match status" value="1"/>
</dbReference>
<dbReference type="GO" id="GO:0022904">
    <property type="term" value="P:respiratory electron transport chain"/>
    <property type="evidence" value="ECO:0007669"/>
    <property type="project" value="TreeGrafter"/>
</dbReference>
<evidence type="ECO:0000256" key="3">
    <source>
        <dbReference type="ARBA" id="ARBA00023004"/>
    </source>
</evidence>
<evidence type="ECO:0000256" key="2">
    <source>
        <dbReference type="ARBA" id="ARBA00023002"/>
    </source>
</evidence>
<dbReference type="InterPro" id="IPR050123">
    <property type="entry name" value="Prok_molybdopt-oxidoreductase"/>
</dbReference>